<reference evidence="1 2" key="1">
    <citation type="submission" date="2018-06" db="EMBL/GenBank/DDBJ databases">
        <authorList>
            <consortium name="Pathogen Informatics"/>
            <person name="Doyle S."/>
        </authorList>
    </citation>
    <scope>NUCLEOTIDE SEQUENCE [LARGE SCALE GENOMIC DNA]</scope>
    <source>
        <strain evidence="1 2">NCTC13160</strain>
    </source>
</reference>
<dbReference type="EMBL" id="UGSG01000001">
    <property type="protein sequence ID" value="SUA75227.1"/>
    <property type="molecule type" value="Genomic_DNA"/>
</dbReference>
<sequence>MASSKHNPHEQGIRELLYQAYETELGGEKVYSAALGCVKNADLKKEWTEYLEQTRQHQQVLLNVISALGLDPDAQSPGRDIVAHHGASLVKAIALASNAGNPTLAQIVAAECVVLAETKDHQNWELLAMIAGKSEGDLKAVLSEAVAAVEHQEDHHLYHTMGWARELWIDTLGYPAVLPPPGGKKARRVRHWGFARGAGTRDAAVIPSLTFGGTGPRGVKRRLRGPLPSGLSRMPHTPNELFAIGNHGEKNGCRDHPTDVRQRHWAERHRPVLRTRMHDGTPHPLRVRADDQRHRANREQLEKAVHMLLNGADVTLLLRVVNIP</sequence>
<protein>
    <recommendedName>
        <fullName evidence="3">DUF892 family protein</fullName>
    </recommendedName>
</protein>
<dbReference type="STRING" id="93220.A6P55_00100"/>
<evidence type="ECO:0000313" key="2">
    <source>
        <dbReference type="Proteomes" id="UP000254573"/>
    </source>
</evidence>
<dbReference type="Proteomes" id="UP000254573">
    <property type="component" value="Unassembled WGS sequence"/>
</dbReference>
<name>A0A378YFP3_9BURK</name>
<accession>A0A378YFP3</accession>
<dbReference type="InterPro" id="IPR009078">
    <property type="entry name" value="Ferritin-like_SF"/>
</dbReference>
<dbReference type="SUPFAM" id="SSF47240">
    <property type="entry name" value="Ferritin-like"/>
    <property type="match status" value="1"/>
</dbReference>
<evidence type="ECO:0008006" key="3">
    <source>
        <dbReference type="Google" id="ProtNLM"/>
    </source>
</evidence>
<dbReference type="AlphaFoldDB" id="A0A378YFP3"/>
<organism evidence="1 2">
    <name type="scientific">Pandoraea pnomenusa</name>
    <dbReference type="NCBI Taxonomy" id="93220"/>
    <lineage>
        <taxon>Bacteria</taxon>
        <taxon>Pseudomonadati</taxon>
        <taxon>Pseudomonadota</taxon>
        <taxon>Betaproteobacteria</taxon>
        <taxon>Burkholderiales</taxon>
        <taxon>Burkholderiaceae</taxon>
        <taxon>Pandoraea</taxon>
    </lineage>
</organism>
<proteinExistence type="predicted"/>
<dbReference type="InterPro" id="IPR012347">
    <property type="entry name" value="Ferritin-like"/>
</dbReference>
<gene>
    <name evidence="1" type="ORF">NCTC13160_00726</name>
</gene>
<evidence type="ECO:0000313" key="1">
    <source>
        <dbReference type="EMBL" id="SUA75227.1"/>
    </source>
</evidence>
<dbReference type="Gene3D" id="1.20.1260.10">
    <property type="match status" value="1"/>
</dbReference>